<comment type="catalytic activity">
    <reaction evidence="5">
        <text>Hydrolysis of (1-&gt;6)-alpha-D-glucosidic linkages in pullulan, amylopectin and glycogen, and in the alpha- and beta-limit dextrins of amylopectin and glycogen.</text>
        <dbReference type="EC" id="3.2.1.41"/>
    </reaction>
</comment>
<dbReference type="GO" id="GO:0030246">
    <property type="term" value="F:carbohydrate binding"/>
    <property type="evidence" value="ECO:0007669"/>
    <property type="project" value="InterPro"/>
</dbReference>
<accession>M1VKA6</accession>
<sequence>MEACTLLIYYHRPDSCYDDWKLWVWENAGPEASDALLPQLVQPAFLNWTQQAASSLEERGMHFSRQPVPTALAVPGSKGAASNWAPRGSPVDHWYGRLFRVDVPHTSRQQRVLGVLPVKAREPYQEFEAKDAGGDRLLHLSSAQVGDPSLPRIFYLHQDLADVADNPAVFGLSEDVAHIYVRRVPSQRRTCSLGLRLRWTSVQGNVTERVVSPDCGCSPYGCLAPWSAAFGQRFTLPRFLFQYWMTAALSLELVTGNSTVMLTVGETEGSAGAGLTWPSPLTTASECPRAYFAVEDSPGLFTSVESVTMLGEAGTPRFLRIGIHGLDAPFPVAIFDDALTSFAEIPADAFRDGWSLYILDRQAYGRSRRLGLAVVDPLLDEPLPTPQFWLEPEPAMECAVAFEYAEGSLRLSPASFWTLFSQRRSVDEHQSTRPGYARGATLACRENVLRSLTDTLGLCSSEVHCFRGIEQTHWALCRLPTSPPMEQLSVGQASSMLAVLHSEQGASNRGLHLFAPRWGAPYFFPAEQSVFYVWYRRYSRDHWLQWRLWILTNNVPRYSSPVISWEHATDRALFVALVPPAIQGTAVALLLSRDDQLPPSIAEHLEASVEEVFDPSALNWDLQRIWYPNAAEREVFLFQGREQVFHQADLVDVEPRWLQEQYLEVAYLRPRGDYEAWHLWLWDADFAASTGREVASAARAPIDEQHPHVEALIFRIDRGWFGPAKRLGFLAKKRGEHGVWADRDGPDRFWTLSPQTTRVCFLQGREELALSIEDFVLEVTPFFEDDLLELCFPFPPWWKHSASVTAAAERDGSALVTTPRLDAVARDAPRGDAPPEEHFLWHGRAPTREPRVYRRTAPGAPNRILGDDVDVNDDDDDIIEALELTLYWQALPNRPDGGHGASAVSHELCVRSTHQASLLAITADDAAGVTSAVLSASECTASAMQKNPADPWRSDTTTGRSVSASASASIESGTTQYALPHIVRMRSCSDPLKLQFQLDRTLDEDFPVEEVMVHLKGFSPSRGAWRRYENVDDYYYSGALGWHYTKSATTFRVFAPTADLVVLCLYREPVGTVGRQAFPMRRIPQGVWKIVVHGDLQGLYYTYLAEGVNKRLFPGVEVIDPYSRCNTAHNGRGLIFGEDHTEVADRPCIPPEHTIIYEVHLRDFTIDECSGVPEKLRGKYLGLAQQGTQLPEHWVRSRIVSSAGRAALFLRDRATPDAFEEDVCPSTVEEDVYTAPVLTEVAAQVDWTDRSTCLDHVRFLGVNALQIMPVQDFDNDESNPLEYRWGYMPVHFFSPDGWYASCTSDASRVRELKQLIDTLHRAGLKVILDMVLNHTAEDPNEFNLEARFSFNGLAPRYYYRFWPDGSWGVSEACYANGSGCGNEFRSESPMGRKFILDMLWYWATEYKVDGFRFDLMGLMDRETLRIAAAKLHALDPNILVYGEPWSAGETPIIITGKGAQRHLGFGVFNDTFRNALRGSNQGIEENFLLDGGCIEAVKQGILGSIDDFAASPLEVINYVECHDNRTLWDHLWYVIRERADANITYTAADVLRVCKLAAVILLTSQGIPFLHSGQEMARSKFGVENSYQSGDDINRLRWERKIDFYGLVVYVRGLVQLRRARPDIFSMSDAQQVRRCIAFYEALGLPVPERCLAYRIIADAGQSETNAIEDDPWRCVALLFNPTPVAQVFPLPPEAKDELMTVIVNDLEAPRDAGASLGEYHIGWASVPGRSAMVLRLCTESERERALIETRLNAISEPYSSTTDLPGLYSSYATPGGSKTSSPAPVAE</sequence>
<evidence type="ECO:0000313" key="12">
    <source>
        <dbReference type="Proteomes" id="UP000007014"/>
    </source>
</evidence>
<evidence type="ECO:0000256" key="6">
    <source>
        <dbReference type="ARBA" id="ARBA00024062"/>
    </source>
</evidence>
<feature type="region of interest" description="Disordered" evidence="9">
    <location>
        <begin position="944"/>
        <end position="966"/>
    </location>
</feature>
<evidence type="ECO:0000256" key="3">
    <source>
        <dbReference type="ARBA" id="ARBA00022801"/>
    </source>
</evidence>
<evidence type="ECO:0000256" key="9">
    <source>
        <dbReference type="SAM" id="MobiDB-lite"/>
    </source>
</evidence>
<dbReference type="eggNOG" id="KOG0470">
    <property type="taxonomic scope" value="Eukaryota"/>
</dbReference>
<dbReference type="InterPro" id="IPR005323">
    <property type="entry name" value="CBM41_pullulanase"/>
</dbReference>
<dbReference type="CDD" id="cd11341">
    <property type="entry name" value="AmyAc_Pullulanase_LD-like"/>
    <property type="match status" value="1"/>
</dbReference>
<evidence type="ECO:0000256" key="5">
    <source>
        <dbReference type="ARBA" id="ARBA00023965"/>
    </source>
</evidence>
<dbReference type="InterPro" id="IPR017853">
    <property type="entry name" value="GH"/>
</dbReference>
<feature type="compositionally biased region" description="Low complexity" evidence="9">
    <location>
        <begin position="956"/>
        <end position="966"/>
    </location>
</feature>
<dbReference type="EMBL" id="AP006498">
    <property type="protein sequence ID" value="BAM81898.1"/>
    <property type="molecule type" value="Genomic_DNA"/>
</dbReference>
<reference evidence="11 12" key="2">
    <citation type="journal article" date="2007" name="BMC Biol.">
        <title>A 100%-complete sequence reveals unusually simple genomic features in the hot-spring red alga Cyanidioschyzon merolae.</title>
        <authorList>
            <person name="Nozaki H."/>
            <person name="Takano H."/>
            <person name="Misumi O."/>
            <person name="Terasawa K."/>
            <person name="Matsuzaki M."/>
            <person name="Maruyama S."/>
            <person name="Nishida K."/>
            <person name="Yagisawa F."/>
            <person name="Yoshida Y."/>
            <person name="Fujiwara T."/>
            <person name="Takio S."/>
            <person name="Tamura K."/>
            <person name="Chung S.J."/>
            <person name="Nakamura S."/>
            <person name="Kuroiwa H."/>
            <person name="Tanaka K."/>
            <person name="Sato N."/>
            <person name="Kuroiwa T."/>
        </authorList>
    </citation>
    <scope>NUCLEOTIDE SEQUENCE [LARGE SCALE GENOMIC DNA]</scope>
    <source>
        <strain evidence="11 12">10D</strain>
    </source>
</reference>
<dbReference type="InterPro" id="IPR013783">
    <property type="entry name" value="Ig-like_fold"/>
</dbReference>
<reference evidence="11 12" key="1">
    <citation type="journal article" date="2004" name="Nature">
        <title>Genome sequence of the ultrasmall unicellular red alga Cyanidioschyzon merolae 10D.</title>
        <authorList>
            <person name="Matsuzaki M."/>
            <person name="Misumi O."/>
            <person name="Shin-i T."/>
            <person name="Maruyama S."/>
            <person name="Takahara M."/>
            <person name="Miyagishima S."/>
            <person name="Mori T."/>
            <person name="Nishida K."/>
            <person name="Yagisawa F."/>
            <person name="Nishida K."/>
            <person name="Yoshida Y."/>
            <person name="Nishimura Y."/>
            <person name="Nakao S."/>
            <person name="Kobayashi T."/>
            <person name="Momoyama Y."/>
            <person name="Higashiyama T."/>
            <person name="Minoda A."/>
            <person name="Sano M."/>
            <person name="Nomoto H."/>
            <person name="Oishi K."/>
            <person name="Hayashi H."/>
            <person name="Ohta F."/>
            <person name="Nishizaka S."/>
            <person name="Haga S."/>
            <person name="Miura S."/>
            <person name="Morishita T."/>
            <person name="Kabeya Y."/>
            <person name="Terasawa K."/>
            <person name="Suzuki Y."/>
            <person name="Ishii Y."/>
            <person name="Asakawa S."/>
            <person name="Takano H."/>
            <person name="Ohta N."/>
            <person name="Kuroiwa H."/>
            <person name="Tanaka K."/>
            <person name="Shimizu N."/>
            <person name="Sugano S."/>
            <person name="Sato N."/>
            <person name="Nozaki H."/>
            <person name="Ogasawara N."/>
            <person name="Kohara Y."/>
            <person name="Kuroiwa T."/>
        </authorList>
    </citation>
    <scope>NUCLEOTIDE SEQUENCE [LARGE SCALE GENOMIC DNA]</scope>
    <source>
        <strain evidence="11 12">10D</strain>
    </source>
</reference>
<evidence type="ECO:0000313" key="11">
    <source>
        <dbReference type="EMBL" id="BAM81898.1"/>
    </source>
</evidence>
<dbReference type="PANTHER" id="PTHR43002">
    <property type="entry name" value="GLYCOGEN DEBRANCHING ENZYME"/>
    <property type="match status" value="1"/>
</dbReference>
<dbReference type="CDD" id="cd02860">
    <property type="entry name" value="E_set_Pullulanase"/>
    <property type="match status" value="1"/>
</dbReference>
<dbReference type="Gene3D" id="3.20.20.80">
    <property type="entry name" value="Glycosidases"/>
    <property type="match status" value="2"/>
</dbReference>
<dbReference type="SMART" id="SM00642">
    <property type="entry name" value="Aamy"/>
    <property type="match status" value="1"/>
</dbReference>
<feature type="domain" description="Glycosyl hydrolase family 13 catalytic" evidence="10">
    <location>
        <begin position="1213"/>
        <end position="1618"/>
    </location>
</feature>
<keyword evidence="4" id="KW-0326">Glycosidase</keyword>
<dbReference type="Pfam" id="PF00128">
    <property type="entry name" value="Alpha-amylase"/>
    <property type="match status" value="1"/>
</dbReference>
<organism evidence="11 12">
    <name type="scientific">Cyanidioschyzon merolae (strain NIES-3377 / 10D)</name>
    <name type="common">Unicellular red alga</name>
    <dbReference type="NCBI Taxonomy" id="280699"/>
    <lineage>
        <taxon>Eukaryota</taxon>
        <taxon>Rhodophyta</taxon>
        <taxon>Bangiophyceae</taxon>
        <taxon>Cyanidiales</taxon>
        <taxon>Cyanidiaceae</taxon>
        <taxon>Cyanidioschyzon</taxon>
    </lineage>
</organism>
<evidence type="ECO:0000256" key="4">
    <source>
        <dbReference type="ARBA" id="ARBA00023295"/>
    </source>
</evidence>
<dbReference type="InterPro" id="IPR014756">
    <property type="entry name" value="Ig_E-set"/>
</dbReference>
<dbReference type="Gene3D" id="2.60.40.10">
    <property type="entry name" value="Immunoglobulins"/>
    <property type="match status" value="1"/>
</dbReference>
<dbReference type="InterPro" id="IPR013784">
    <property type="entry name" value="Carb-bd-like_fold"/>
</dbReference>
<dbReference type="GeneID" id="16995896"/>
<comment type="similarity">
    <text evidence="1">Belongs to the glycosyl hydrolase 13 family.</text>
</comment>
<evidence type="ECO:0000256" key="2">
    <source>
        <dbReference type="ARBA" id="ARBA00022729"/>
    </source>
</evidence>
<name>M1VKA6_CYAM1</name>
<evidence type="ECO:0000259" key="10">
    <source>
        <dbReference type="SMART" id="SM00642"/>
    </source>
</evidence>
<dbReference type="Gene3D" id="2.60.40.1110">
    <property type="match status" value="2"/>
</dbReference>
<dbReference type="InterPro" id="IPR006047">
    <property type="entry name" value="GH13_cat_dom"/>
</dbReference>
<dbReference type="EC" id="3.2.1.41" evidence="6"/>
<dbReference type="SUPFAM" id="SSF49452">
    <property type="entry name" value="Starch-binding domain-like"/>
    <property type="match status" value="2"/>
</dbReference>
<dbReference type="InterPro" id="IPR004193">
    <property type="entry name" value="Glyco_hydro_13_N"/>
</dbReference>
<protein>
    <recommendedName>
        <fullName evidence="6">pullulanase</fullName>
        <ecNumber evidence="6">3.2.1.41</ecNumber>
    </recommendedName>
    <alternativeName>
        <fullName evidence="7">Alpha-dextrin endo-1,6-alpha-glucosidase</fullName>
    </alternativeName>
    <alternativeName>
        <fullName evidence="8">Pullulan 6-glucanohydrolase</fullName>
    </alternativeName>
</protein>
<dbReference type="RefSeq" id="XP_005537934.1">
    <property type="nucleotide sequence ID" value="XM_005537877.1"/>
</dbReference>
<dbReference type="OrthoDB" id="204980at2759"/>
<gene>
    <name evidence="11" type="ORF">CYME_CMP300C</name>
</gene>
<dbReference type="SUPFAM" id="SSF51445">
    <property type="entry name" value="(Trans)glycosidases"/>
    <property type="match status" value="2"/>
</dbReference>
<dbReference type="Pfam" id="PF02922">
    <property type="entry name" value="CBM_48"/>
    <property type="match status" value="1"/>
</dbReference>
<evidence type="ECO:0000256" key="7">
    <source>
        <dbReference type="ARBA" id="ARBA00029618"/>
    </source>
</evidence>
<proteinExistence type="inferred from homology"/>
<dbReference type="GO" id="GO:0005975">
    <property type="term" value="P:carbohydrate metabolic process"/>
    <property type="evidence" value="ECO:0007669"/>
    <property type="project" value="InterPro"/>
</dbReference>
<dbReference type="STRING" id="280699.M1VKA6"/>
<keyword evidence="2" id="KW-0732">Signal</keyword>
<evidence type="ECO:0000256" key="1">
    <source>
        <dbReference type="ARBA" id="ARBA00008061"/>
    </source>
</evidence>
<evidence type="ECO:0000256" key="8">
    <source>
        <dbReference type="ARBA" id="ARBA00031076"/>
    </source>
</evidence>
<keyword evidence="12" id="KW-1185">Reference proteome</keyword>
<dbReference type="Proteomes" id="UP000007014">
    <property type="component" value="Chromosome 16"/>
</dbReference>
<dbReference type="KEGG" id="cme:CYME_CMP300C"/>
<dbReference type="HOGENOM" id="CLU_238405_0_0_1"/>
<dbReference type="Gramene" id="CMP300CT">
    <property type="protein sequence ID" value="CMP300CT"/>
    <property type="gene ID" value="CMP300C"/>
</dbReference>
<dbReference type="GO" id="GO:0051060">
    <property type="term" value="F:pullulanase activity"/>
    <property type="evidence" value="ECO:0007669"/>
    <property type="project" value="UniProtKB-EC"/>
</dbReference>
<dbReference type="SUPFAM" id="SSF81296">
    <property type="entry name" value="E set domains"/>
    <property type="match status" value="1"/>
</dbReference>
<keyword evidence="3" id="KW-0378">Hydrolase</keyword>
<dbReference type="Pfam" id="PF03714">
    <property type="entry name" value="PUD"/>
    <property type="match status" value="1"/>
</dbReference>